<proteinExistence type="predicted"/>
<name>X1FBL3_9ZZZZ</name>
<dbReference type="Pfam" id="PF12675">
    <property type="entry name" value="DUF3795"/>
    <property type="match status" value="1"/>
</dbReference>
<gene>
    <name evidence="1" type="ORF">S03H2_03236</name>
</gene>
<evidence type="ECO:0008006" key="2">
    <source>
        <dbReference type="Google" id="ProtNLM"/>
    </source>
</evidence>
<accession>X1FBL3</accession>
<reference evidence="1" key="1">
    <citation type="journal article" date="2014" name="Front. Microbiol.">
        <title>High frequency of phylogenetically diverse reductive dehalogenase-homologous genes in deep subseafloor sedimentary metagenomes.</title>
        <authorList>
            <person name="Kawai M."/>
            <person name="Futagami T."/>
            <person name="Toyoda A."/>
            <person name="Takaki Y."/>
            <person name="Nishi S."/>
            <person name="Hori S."/>
            <person name="Arai W."/>
            <person name="Tsubouchi T."/>
            <person name="Morono Y."/>
            <person name="Uchiyama I."/>
            <person name="Ito T."/>
            <person name="Fujiyama A."/>
            <person name="Inagaki F."/>
            <person name="Takami H."/>
        </authorList>
    </citation>
    <scope>NUCLEOTIDE SEQUENCE</scope>
    <source>
        <strain evidence="1">Expedition CK06-06</strain>
    </source>
</reference>
<comment type="caution">
    <text evidence="1">The sequence shown here is derived from an EMBL/GenBank/DDBJ whole genome shotgun (WGS) entry which is preliminary data.</text>
</comment>
<protein>
    <recommendedName>
        <fullName evidence="2">GON domain-containing protein</fullName>
    </recommendedName>
</protein>
<dbReference type="EMBL" id="BARU01001175">
    <property type="protein sequence ID" value="GAH29940.1"/>
    <property type="molecule type" value="Genomic_DNA"/>
</dbReference>
<dbReference type="AlphaFoldDB" id="X1FBL3"/>
<evidence type="ECO:0000313" key="1">
    <source>
        <dbReference type="EMBL" id="GAH29940.1"/>
    </source>
</evidence>
<organism evidence="1">
    <name type="scientific">marine sediment metagenome</name>
    <dbReference type="NCBI Taxonomy" id="412755"/>
    <lineage>
        <taxon>unclassified sequences</taxon>
        <taxon>metagenomes</taxon>
        <taxon>ecological metagenomes</taxon>
    </lineage>
</organism>
<sequence>MKDVKTFRIQKIISVCGLDCSNCQIYQAPINPRIASKLVRIFDKMWDNVKPEDFHCSTCRGELSECWTKECWIRDCCINDKKLEYCYQCQEFPCTGLEDRANKNKGYKIALNNLKKMKKKEK</sequence>
<dbReference type="InterPro" id="IPR024227">
    <property type="entry name" value="DUF3795"/>
</dbReference>